<sequence>MRYSPDYGHTYIIFDSCASIKPGWTGFRFARATSRPSAINQTLPAGSLLVEPNSTLI</sequence>
<accession>A0A0C2Z9T0</accession>
<dbReference type="HOGENOM" id="CLU_2997812_0_0_1"/>
<reference evidence="1 2" key="1">
    <citation type="submission" date="2014-04" db="EMBL/GenBank/DDBJ databases">
        <authorList>
            <consortium name="DOE Joint Genome Institute"/>
            <person name="Kuo A."/>
            <person name="Kohler A."/>
            <person name="Nagy L.G."/>
            <person name="Floudas D."/>
            <person name="Copeland A."/>
            <person name="Barry K.W."/>
            <person name="Cichocki N."/>
            <person name="Veneault-Fourrey C."/>
            <person name="LaButti K."/>
            <person name="Lindquist E.A."/>
            <person name="Lipzen A."/>
            <person name="Lundell T."/>
            <person name="Morin E."/>
            <person name="Murat C."/>
            <person name="Sun H."/>
            <person name="Tunlid A."/>
            <person name="Henrissat B."/>
            <person name="Grigoriev I.V."/>
            <person name="Hibbett D.S."/>
            <person name="Martin F."/>
            <person name="Nordberg H.P."/>
            <person name="Cantor M.N."/>
            <person name="Hua S.X."/>
        </authorList>
    </citation>
    <scope>NUCLEOTIDE SEQUENCE [LARGE SCALE GENOMIC DNA]</scope>
    <source>
        <strain evidence="1 2">Foug A</strain>
    </source>
</reference>
<protein>
    <submittedName>
        <fullName evidence="1">Uncharacterized protein</fullName>
    </submittedName>
</protein>
<dbReference type="EMBL" id="KN822083">
    <property type="protein sequence ID" value="KIM58623.1"/>
    <property type="molecule type" value="Genomic_DNA"/>
</dbReference>
<proteinExistence type="predicted"/>
<name>A0A0C2Z9T0_9AGAM</name>
<gene>
    <name evidence="1" type="ORF">SCLCIDRAFT_1218463</name>
</gene>
<dbReference type="AlphaFoldDB" id="A0A0C2Z9T0"/>
<keyword evidence="2" id="KW-1185">Reference proteome</keyword>
<reference evidence="2" key="2">
    <citation type="submission" date="2015-01" db="EMBL/GenBank/DDBJ databases">
        <title>Evolutionary Origins and Diversification of the Mycorrhizal Mutualists.</title>
        <authorList>
            <consortium name="DOE Joint Genome Institute"/>
            <consortium name="Mycorrhizal Genomics Consortium"/>
            <person name="Kohler A."/>
            <person name="Kuo A."/>
            <person name="Nagy L.G."/>
            <person name="Floudas D."/>
            <person name="Copeland A."/>
            <person name="Barry K.W."/>
            <person name="Cichocki N."/>
            <person name="Veneault-Fourrey C."/>
            <person name="LaButti K."/>
            <person name="Lindquist E.A."/>
            <person name="Lipzen A."/>
            <person name="Lundell T."/>
            <person name="Morin E."/>
            <person name="Murat C."/>
            <person name="Riley R."/>
            <person name="Ohm R."/>
            <person name="Sun H."/>
            <person name="Tunlid A."/>
            <person name="Henrissat B."/>
            <person name="Grigoriev I.V."/>
            <person name="Hibbett D.S."/>
            <person name="Martin F."/>
        </authorList>
    </citation>
    <scope>NUCLEOTIDE SEQUENCE [LARGE SCALE GENOMIC DNA]</scope>
    <source>
        <strain evidence="2">Foug A</strain>
    </source>
</reference>
<dbReference type="InParanoid" id="A0A0C2Z9T0"/>
<organism evidence="1 2">
    <name type="scientific">Scleroderma citrinum Foug A</name>
    <dbReference type="NCBI Taxonomy" id="1036808"/>
    <lineage>
        <taxon>Eukaryota</taxon>
        <taxon>Fungi</taxon>
        <taxon>Dikarya</taxon>
        <taxon>Basidiomycota</taxon>
        <taxon>Agaricomycotina</taxon>
        <taxon>Agaricomycetes</taxon>
        <taxon>Agaricomycetidae</taxon>
        <taxon>Boletales</taxon>
        <taxon>Sclerodermatineae</taxon>
        <taxon>Sclerodermataceae</taxon>
        <taxon>Scleroderma</taxon>
    </lineage>
</organism>
<evidence type="ECO:0000313" key="2">
    <source>
        <dbReference type="Proteomes" id="UP000053989"/>
    </source>
</evidence>
<dbReference type="Proteomes" id="UP000053989">
    <property type="component" value="Unassembled WGS sequence"/>
</dbReference>
<evidence type="ECO:0000313" key="1">
    <source>
        <dbReference type="EMBL" id="KIM58623.1"/>
    </source>
</evidence>